<evidence type="ECO:0000313" key="1">
    <source>
        <dbReference type="EMBL" id="CDW36399.1"/>
    </source>
</evidence>
<proteinExistence type="predicted"/>
<accession>A0A0K2UDS9</accession>
<dbReference type="EMBL" id="HACA01019038">
    <property type="protein sequence ID" value="CDW36399.1"/>
    <property type="molecule type" value="Transcribed_RNA"/>
</dbReference>
<protein>
    <submittedName>
        <fullName evidence="1">Uncharacterized protein</fullName>
    </submittedName>
</protein>
<sequence length="46" mass="5174">MFGSDLTNNTPSRISQAWGTGKIILWNCSLLYKSDTMIDVIKKNLV</sequence>
<dbReference type="AlphaFoldDB" id="A0A0K2UDS9"/>
<reference evidence="1" key="1">
    <citation type="submission" date="2014-05" db="EMBL/GenBank/DDBJ databases">
        <authorList>
            <person name="Chronopoulou M."/>
        </authorList>
    </citation>
    <scope>NUCLEOTIDE SEQUENCE</scope>
    <source>
        <tissue evidence="1">Whole organism</tissue>
    </source>
</reference>
<organism evidence="1">
    <name type="scientific">Lepeophtheirus salmonis</name>
    <name type="common">Salmon louse</name>
    <name type="synonym">Caligus salmonis</name>
    <dbReference type="NCBI Taxonomy" id="72036"/>
    <lineage>
        <taxon>Eukaryota</taxon>
        <taxon>Metazoa</taxon>
        <taxon>Ecdysozoa</taxon>
        <taxon>Arthropoda</taxon>
        <taxon>Crustacea</taxon>
        <taxon>Multicrustacea</taxon>
        <taxon>Hexanauplia</taxon>
        <taxon>Copepoda</taxon>
        <taxon>Siphonostomatoida</taxon>
        <taxon>Caligidae</taxon>
        <taxon>Lepeophtheirus</taxon>
    </lineage>
</organism>
<name>A0A0K2UDS9_LEPSM</name>